<dbReference type="GO" id="GO:0042826">
    <property type="term" value="F:histone deacetylase binding"/>
    <property type="evidence" value="ECO:0007669"/>
    <property type="project" value="TreeGrafter"/>
</dbReference>
<evidence type="ECO:0000259" key="7">
    <source>
        <dbReference type="PROSITE" id="PS51038"/>
    </source>
</evidence>
<keyword evidence="4" id="KW-0238">DNA-binding</keyword>
<keyword evidence="3" id="KW-0862">Zinc</keyword>
<dbReference type="GO" id="GO:0003713">
    <property type="term" value="F:transcription coactivator activity"/>
    <property type="evidence" value="ECO:0007669"/>
    <property type="project" value="TreeGrafter"/>
</dbReference>
<dbReference type="FunFam" id="1.10.10.60:FF:000012">
    <property type="entry name" value="Metastasis-associated 1 family, member 3"/>
    <property type="match status" value="1"/>
</dbReference>
<feature type="non-terminal residue" evidence="10">
    <location>
        <position position="1"/>
    </location>
</feature>
<feature type="domain" description="SANT" evidence="9">
    <location>
        <begin position="199"/>
        <end position="251"/>
    </location>
</feature>
<proteinExistence type="predicted"/>
<evidence type="ECO:0000259" key="9">
    <source>
        <dbReference type="PROSITE" id="PS51293"/>
    </source>
</evidence>
<evidence type="ECO:0000256" key="6">
    <source>
        <dbReference type="SAM" id="MobiDB-lite"/>
    </source>
</evidence>
<organism evidence="10 11">
    <name type="scientific">Geodia barretti</name>
    <name type="common">Barrett's horny sponge</name>
    <dbReference type="NCBI Taxonomy" id="519541"/>
    <lineage>
        <taxon>Eukaryota</taxon>
        <taxon>Metazoa</taxon>
        <taxon>Porifera</taxon>
        <taxon>Demospongiae</taxon>
        <taxon>Heteroscleromorpha</taxon>
        <taxon>Tetractinellida</taxon>
        <taxon>Astrophorina</taxon>
        <taxon>Geodiidae</taxon>
        <taxon>Geodia</taxon>
    </lineage>
</organism>
<dbReference type="InterPro" id="IPR043151">
    <property type="entry name" value="BAH_sf"/>
</dbReference>
<dbReference type="PROSITE" id="PS51293">
    <property type="entry name" value="SANT"/>
    <property type="match status" value="1"/>
</dbReference>
<evidence type="ECO:0000313" key="11">
    <source>
        <dbReference type="Proteomes" id="UP001174909"/>
    </source>
</evidence>
<dbReference type="Gene3D" id="4.10.1240.50">
    <property type="match status" value="1"/>
</dbReference>
<keyword evidence="11" id="KW-1185">Reference proteome</keyword>
<sequence>MYKHPQMRERELFMAFNIDTHSASLFRGKCKVKLLNEVGNVATYLTEENSFFYTFGYKPESRRLTLRNEDIYIPHSQQAELPECQLASPSPSSSSSSSPRPLSPSLRYSRPESRITNHEELVWKPHQLADDQLLMFLRAARSIALHAGVCMKGLITDGYLAASSDETTQQAFNILHRNGHSTEKALQELVKRPTVGQLVAKRNWSKESTVLFAKGMRQFGKNFFKIQKELLPKKKIRELAEYYYHWKKTTPGLTSRNTRRQRKQTHIRLSRMMMKSREITPEREYSE</sequence>
<dbReference type="InterPro" id="IPR040138">
    <property type="entry name" value="MIER/MTA"/>
</dbReference>
<gene>
    <name evidence="10" type="ORF">GBAR_LOCUS19757</name>
</gene>
<keyword evidence="1" id="KW-0479">Metal-binding</keyword>
<dbReference type="InterPro" id="IPR009057">
    <property type="entry name" value="Homeodomain-like_sf"/>
</dbReference>
<dbReference type="GO" id="GO:0008270">
    <property type="term" value="F:zinc ion binding"/>
    <property type="evidence" value="ECO:0007669"/>
    <property type="project" value="UniProtKB-KW"/>
</dbReference>
<keyword evidence="2" id="KW-0863">Zinc-finger</keyword>
<feature type="domain" description="ELM2" evidence="8">
    <location>
        <begin position="69"/>
        <end position="193"/>
    </location>
</feature>
<dbReference type="PROSITE" id="PS51156">
    <property type="entry name" value="ELM2"/>
    <property type="match status" value="1"/>
</dbReference>
<dbReference type="GO" id="GO:0000122">
    <property type="term" value="P:negative regulation of transcription by RNA polymerase II"/>
    <property type="evidence" value="ECO:0007669"/>
    <property type="project" value="TreeGrafter"/>
</dbReference>
<dbReference type="PANTHER" id="PTHR10865:SF29">
    <property type="entry name" value="METASTASIS ASSOCIATED 1-LIKE, ISOFORM D"/>
    <property type="match status" value="1"/>
</dbReference>
<evidence type="ECO:0000259" key="8">
    <source>
        <dbReference type="PROSITE" id="PS51156"/>
    </source>
</evidence>
<dbReference type="AlphaFoldDB" id="A0AA35X295"/>
<reference evidence="10" key="1">
    <citation type="submission" date="2023-03" db="EMBL/GenBank/DDBJ databases">
        <authorList>
            <person name="Steffen K."/>
            <person name="Cardenas P."/>
        </authorList>
    </citation>
    <scope>NUCLEOTIDE SEQUENCE</scope>
</reference>
<dbReference type="Gene3D" id="2.30.30.490">
    <property type="match status" value="1"/>
</dbReference>
<dbReference type="EMBL" id="CASHTH010002775">
    <property type="protein sequence ID" value="CAI8035172.1"/>
    <property type="molecule type" value="Genomic_DNA"/>
</dbReference>
<dbReference type="GO" id="GO:0003714">
    <property type="term" value="F:transcription corepressor activity"/>
    <property type="evidence" value="ECO:0007669"/>
    <property type="project" value="TreeGrafter"/>
</dbReference>
<feature type="region of interest" description="Disordered" evidence="6">
    <location>
        <begin position="84"/>
        <end position="110"/>
    </location>
</feature>
<dbReference type="Proteomes" id="UP001174909">
    <property type="component" value="Unassembled WGS sequence"/>
</dbReference>
<dbReference type="InterPro" id="IPR001025">
    <property type="entry name" value="BAH_dom"/>
</dbReference>
<dbReference type="PANTHER" id="PTHR10865">
    <property type="entry name" value="METASTASIS-ASSOCIATED PROTEIN AND MESODERM INDUCTION EARLY RESPONSE PROTEIN"/>
    <property type="match status" value="1"/>
</dbReference>
<dbReference type="Pfam" id="PF01448">
    <property type="entry name" value="ELM2"/>
    <property type="match status" value="1"/>
</dbReference>
<dbReference type="InterPro" id="IPR017884">
    <property type="entry name" value="SANT_dom"/>
</dbReference>
<dbReference type="SMART" id="SM00717">
    <property type="entry name" value="SANT"/>
    <property type="match status" value="1"/>
</dbReference>
<dbReference type="SUPFAM" id="SSF46689">
    <property type="entry name" value="Homeodomain-like"/>
    <property type="match status" value="1"/>
</dbReference>
<evidence type="ECO:0000256" key="4">
    <source>
        <dbReference type="ARBA" id="ARBA00023125"/>
    </source>
</evidence>
<dbReference type="InterPro" id="IPR000949">
    <property type="entry name" value="ELM2_dom"/>
</dbReference>
<evidence type="ECO:0000256" key="2">
    <source>
        <dbReference type="ARBA" id="ARBA00022771"/>
    </source>
</evidence>
<dbReference type="PROSITE" id="PS51038">
    <property type="entry name" value="BAH"/>
    <property type="match status" value="1"/>
</dbReference>
<accession>A0AA35X295</accession>
<dbReference type="GO" id="GO:0016581">
    <property type="term" value="C:NuRD complex"/>
    <property type="evidence" value="ECO:0007669"/>
    <property type="project" value="TreeGrafter"/>
</dbReference>
<feature type="domain" description="BAH" evidence="7">
    <location>
        <begin position="1"/>
        <end position="68"/>
    </location>
</feature>
<name>A0AA35X295_GEOBA</name>
<dbReference type="GO" id="GO:0003677">
    <property type="term" value="F:DNA binding"/>
    <property type="evidence" value="ECO:0007669"/>
    <property type="project" value="UniProtKB-KW"/>
</dbReference>
<evidence type="ECO:0000313" key="10">
    <source>
        <dbReference type="EMBL" id="CAI8035172.1"/>
    </source>
</evidence>
<dbReference type="InterPro" id="IPR001005">
    <property type="entry name" value="SANT/Myb"/>
</dbReference>
<dbReference type="SMART" id="SM01189">
    <property type="entry name" value="ELM2"/>
    <property type="match status" value="1"/>
</dbReference>
<protein>
    <submittedName>
        <fullName evidence="10">Arginine-glutamic acid dipeptide repeats protein</fullName>
    </submittedName>
</protein>
<evidence type="ECO:0000256" key="1">
    <source>
        <dbReference type="ARBA" id="ARBA00022723"/>
    </source>
</evidence>
<keyword evidence="5" id="KW-0539">Nucleus</keyword>
<dbReference type="Gene3D" id="1.10.10.60">
    <property type="entry name" value="Homeodomain-like"/>
    <property type="match status" value="1"/>
</dbReference>
<comment type="caution">
    <text evidence="10">The sequence shown here is derived from an EMBL/GenBank/DDBJ whole genome shotgun (WGS) entry which is preliminary data.</text>
</comment>
<evidence type="ECO:0000256" key="3">
    <source>
        <dbReference type="ARBA" id="ARBA00022833"/>
    </source>
</evidence>
<dbReference type="GO" id="GO:0003682">
    <property type="term" value="F:chromatin binding"/>
    <property type="evidence" value="ECO:0007669"/>
    <property type="project" value="InterPro"/>
</dbReference>
<evidence type="ECO:0000256" key="5">
    <source>
        <dbReference type="ARBA" id="ARBA00023242"/>
    </source>
</evidence>
<feature type="compositionally biased region" description="Low complexity" evidence="6">
    <location>
        <begin position="88"/>
        <end position="108"/>
    </location>
</feature>